<dbReference type="Pfam" id="PF25164">
    <property type="entry name" value="CoiA_N"/>
    <property type="match status" value="1"/>
</dbReference>
<feature type="domain" description="Competence protein CoiA nuclease-like" evidence="1">
    <location>
        <begin position="69"/>
        <end position="225"/>
    </location>
</feature>
<organism evidence="4 5">
    <name type="scientific">Metabacillus arenae</name>
    <dbReference type="NCBI Taxonomy" id="2771434"/>
    <lineage>
        <taxon>Bacteria</taxon>
        <taxon>Bacillati</taxon>
        <taxon>Bacillota</taxon>
        <taxon>Bacilli</taxon>
        <taxon>Bacillales</taxon>
        <taxon>Bacillaceae</taxon>
        <taxon>Metabacillus</taxon>
    </lineage>
</organism>
<feature type="domain" description="Competence protein CoiA-like N-terminal" evidence="2">
    <location>
        <begin position="21"/>
        <end position="64"/>
    </location>
</feature>
<protein>
    <recommendedName>
        <fullName evidence="6">Competence protein CoiA</fullName>
    </recommendedName>
</protein>
<evidence type="ECO:0000313" key="5">
    <source>
        <dbReference type="Proteomes" id="UP000626844"/>
    </source>
</evidence>
<comment type="caution">
    <text evidence="4">The sequence shown here is derived from an EMBL/GenBank/DDBJ whole genome shotgun (WGS) entry which is preliminary data.</text>
</comment>
<dbReference type="PIRSF" id="PIRSF007487">
    <property type="entry name" value="Competence-induced_CoiA_bac"/>
    <property type="match status" value="1"/>
</dbReference>
<reference evidence="4" key="1">
    <citation type="submission" date="2020-09" db="EMBL/GenBank/DDBJ databases">
        <title>A novel bacterium of genus Bacillus, isolated from South China Sea.</title>
        <authorList>
            <person name="Huang H."/>
            <person name="Mo K."/>
            <person name="Hu Y."/>
        </authorList>
    </citation>
    <scope>NUCLEOTIDE SEQUENCE</scope>
    <source>
        <strain evidence="4">IB182487</strain>
    </source>
</reference>
<dbReference type="InterPro" id="IPR057253">
    <property type="entry name" value="CoiA-like_N"/>
</dbReference>
<keyword evidence="5" id="KW-1185">Reference proteome</keyword>
<dbReference type="InterPro" id="IPR021176">
    <property type="entry name" value="Competence-induced_CoiA"/>
</dbReference>
<dbReference type="Pfam" id="PF25166">
    <property type="entry name" value="CoiA_C"/>
    <property type="match status" value="1"/>
</dbReference>
<dbReference type="Proteomes" id="UP000626844">
    <property type="component" value="Unassembled WGS sequence"/>
</dbReference>
<evidence type="ECO:0008006" key="6">
    <source>
        <dbReference type="Google" id="ProtNLM"/>
    </source>
</evidence>
<dbReference type="AlphaFoldDB" id="A0A926NL54"/>
<dbReference type="Pfam" id="PF06054">
    <property type="entry name" value="CoiA_nuc"/>
    <property type="match status" value="1"/>
</dbReference>
<dbReference type="EMBL" id="JACXAI010000042">
    <property type="protein sequence ID" value="MBD1383065.1"/>
    <property type="molecule type" value="Genomic_DNA"/>
</dbReference>
<evidence type="ECO:0000259" key="1">
    <source>
        <dbReference type="Pfam" id="PF06054"/>
    </source>
</evidence>
<dbReference type="InterPro" id="IPR057252">
    <property type="entry name" value="CoiA_C"/>
</dbReference>
<sequence>MFIAQDEKGKIFSLADYQDKPHELLHVKKSKRFFCPICKNGLELKLGKIRTFHFAHKKTESCSYHSELESEEHRNGKLHLYHWLKKQDGVTARLEHYLPDIMQRPDTYFQCHNGQFAIEFQCSTIDQTLFRKRTQMYLEKRITPIWIVSSKYINKSSSTMYRFSPFLWLFLQQAGSSTRILAYHTSSESLLHLSSIVSFTKQNAAANMEIIKLSELNITSLLNRQPEFRIPKDWLIRVKNHRLKPTLHETKEDRNFREKLYIEKQLSIQNLPSKVFIPVMAGYVFENHVFQWQTYILLFLDKFSLHTSFTTTLISKHLKFLLNKEYLKKRYLINSPDLSLPIRQYLDALCTFNYLKKTKDNTYIKVKPFDWNDTIDNLLKRDKQILIQKKT</sequence>
<evidence type="ECO:0000313" key="4">
    <source>
        <dbReference type="EMBL" id="MBD1383065.1"/>
    </source>
</evidence>
<accession>A0A926NL54</accession>
<feature type="domain" description="Competence protein CoiA C-terminal" evidence="3">
    <location>
        <begin position="230"/>
        <end position="374"/>
    </location>
</feature>
<evidence type="ECO:0000259" key="2">
    <source>
        <dbReference type="Pfam" id="PF25164"/>
    </source>
</evidence>
<dbReference type="RefSeq" id="WP_191161865.1">
    <property type="nucleotide sequence ID" value="NZ_JACXAI010000042.1"/>
</dbReference>
<dbReference type="InterPro" id="IPR010330">
    <property type="entry name" value="CoiA_nuc"/>
</dbReference>
<proteinExistence type="predicted"/>
<gene>
    <name evidence="4" type="ORF">IC621_22950</name>
</gene>
<evidence type="ECO:0000259" key="3">
    <source>
        <dbReference type="Pfam" id="PF25166"/>
    </source>
</evidence>
<name>A0A926NL54_9BACI</name>